<keyword evidence="2" id="KW-0812">Transmembrane</keyword>
<reference evidence="3" key="1">
    <citation type="submission" date="2023-06" db="EMBL/GenBank/DDBJ databases">
        <title>Genome-scale phylogeny and comparative genomics of the fungal order Sordariales.</title>
        <authorList>
            <consortium name="Lawrence Berkeley National Laboratory"/>
            <person name="Hensen N."/>
            <person name="Bonometti L."/>
            <person name="Westerberg I."/>
            <person name="Brannstrom I.O."/>
            <person name="Guillou S."/>
            <person name="Cros-Aarteil S."/>
            <person name="Calhoun S."/>
            <person name="Haridas S."/>
            <person name="Kuo A."/>
            <person name="Mondo S."/>
            <person name="Pangilinan J."/>
            <person name="Riley R."/>
            <person name="Labutti K."/>
            <person name="Andreopoulos B."/>
            <person name="Lipzen A."/>
            <person name="Chen C."/>
            <person name="Yanf M."/>
            <person name="Daum C."/>
            <person name="Ng V."/>
            <person name="Clum A."/>
            <person name="Steindorff A."/>
            <person name="Ohm R."/>
            <person name="Martin F."/>
            <person name="Silar P."/>
            <person name="Natvig D."/>
            <person name="Lalanne C."/>
            <person name="Gautier V."/>
            <person name="Ament-Velasquez S.L."/>
            <person name="Kruys A."/>
            <person name="Hutchinson M.I."/>
            <person name="Powell A.J."/>
            <person name="Barry K."/>
            <person name="Miller A.N."/>
            <person name="Grigoriev I.V."/>
            <person name="Debuchy R."/>
            <person name="Gladieux P."/>
            <person name="Thoren M.H."/>
            <person name="Johannesson H."/>
        </authorList>
    </citation>
    <scope>NUCLEOTIDE SEQUENCE</scope>
    <source>
        <strain evidence="3">8032-3</strain>
    </source>
</reference>
<dbReference type="GeneID" id="85316068"/>
<keyword evidence="2" id="KW-0472">Membrane</keyword>
<evidence type="ECO:0000256" key="1">
    <source>
        <dbReference type="SAM" id="Coils"/>
    </source>
</evidence>
<evidence type="ECO:0000256" key="2">
    <source>
        <dbReference type="SAM" id="Phobius"/>
    </source>
</evidence>
<evidence type="ECO:0000313" key="4">
    <source>
        <dbReference type="Proteomes" id="UP001244011"/>
    </source>
</evidence>
<dbReference type="AlphaFoldDB" id="A0AAJ0BS54"/>
<evidence type="ECO:0000313" key="3">
    <source>
        <dbReference type="EMBL" id="KAK1763052.1"/>
    </source>
</evidence>
<accession>A0AAJ0BS54</accession>
<sequence>MAVEIGAVVKYLGAWFEVTVYADLDGSAIDQADKCQPIPPRTMEPPAPWWPRMADGHSKENNLSTTMLNGFLIAQVVVVALFSVWKLWCQFSKPKKKQPDEEIVELQDLKIAILLEVVEKLNDDVGRLSKDVNKLRAELDEARRDTATLNWLAIRPWAEWMSSRRVEGGLGLWARCRHN</sequence>
<keyword evidence="4" id="KW-1185">Reference proteome</keyword>
<proteinExistence type="predicted"/>
<organism evidence="3 4">
    <name type="scientific">Phialemonium atrogriseum</name>
    <dbReference type="NCBI Taxonomy" id="1093897"/>
    <lineage>
        <taxon>Eukaryota</taxon>
        <taxon>Fungi</taxon>
        <taxon>Dikarya</taxon>
        <taxon>Ascomycota</taxon>
        <taxon>Pezizomycotina</taxon>
        <taxon>Sordariomycetes</taxon>
        <taxon>Sordariomycetidae</taxon>
        <taxon>Cephalothecales</taxon>
        <taxon>Cephalothecaceae</taxon>
        <taxon>Phialemonium</taxon>
    </lineage>
</organism>
<dbReference type="EMBL" id="MU839031">
    <property type="protein sequence ID" value="KAK1763052.1"/>
    <property type="molecule type" value="Genomic_DNA"/>
</dbReference>
<gene>
    <name evidence="3" type="ORF">QBC33DRAFT_623263</name>
</gene>
<comment type="caution">
    <text evidence="3">The sequence shown here is derived from an EMBL/GenBank/DDBJ whole genome shotgun (WGS) entry which is preliminary data.</text>
</comment>
<dbReference type="RefSeq" id="XP_060279265.1">
    <property type="nucleotide sequence ID" value="XM_060432881.1"/>
</dbReference>
<dbReference type="Proteomes" id="UP001244011">
    <property type="component" value="Unassembled WGS sequence"/>
</dbReference>
<keyword evidence="2" id="KW-1133">Transmembrane helix</keyword>
<name>A0AAJ0BS54_9PEZI</name>
<feature type="transmembrane region" description="Helical" evidence="2">
    <location>
        <begin position="67"/>
        <end position="88"/>
    </location>
</feature>
<feature type="coiled-coil region" evidence="1">
    <location>
        <begin position="118"/>
        <end position="145"/>
    </location>
</feature>
<keyword evidence="1" id="KW-0175">Coiled coil</keyword>
<protein>
    <submittedName>
        <fullName evidence="3">Uncharacterized protein</fullName>
    </submittedName>
</protein>